<keyword evidence="3" id="KW-1185">Reference proteome</keyword>
<dbReference type="RefSeq" id="XP_001838439.2">
    <property type="nucleotide sequence ID" value="XM_001838387.2"/>
</dbReference>
<dbReference type="KEGG" id="cci:CC1G_09067"/>
<proteinExistence type="predicted"/>
<sequence>MALYTVTEQDLYSDLEDIVADVVVHCREEHMYYHLFSKIFNFLNHASPGRLSTAPQRRWGEYKKKPSPDAHSQDTSSDSRRVTRSVAASAAEGSAQRMILDEMDLDDEEEEDAANTSYSTSSNAREPTDDEGSLVRYRTPDFSVFRHRNGFIGPVCACEVKPALYKGAEDSNMLEGLPRDHVDPGYQKQAMLTINGTRTQANAQLQCIFSECTELQTLKFIFTCGFYFMVVDVTRPTDNNEAIPGEFTDINQVHFLFAKGPLLKRRLVLNPVLVDLWRNFP</sequence>
<gene>
    <name evidence="2" type="ORF">CC1G_09067</name>
</gene>
<dbReference type="Proteomes" id="UP000001861">
    <property type="component" value="Unassembled WGS sequence"/>
</dbReference>
<name>A8P305_COPC7</name>
<organism evidence="2 3">
    <name type="scientific">Coprinopsis cinerea (strain Okayama-7 / 130 / ATCC MYA-4618 / FGSC 9003)</name>
    <name type="common">Inky cap fungus</name>
    <name type="synonym">Hormographiella aspergillata</name>
    <dbReference type="NCBI Taxonomy" id="240176"/>
    <lineage>
        <taxon>Eukaryota</taxon>
        <taxon>Fungi</taxon>
        <taxon>Dikarya</taxon>
        <taxon>Basidiomycota</taxon>
        <taxon>Agaricomycotina</taxon>
        <taxon>Agaricomycetes</taxon>
        <taxon>Agaricomycetidae</taxon>
        <taxon>Agaricales</taxon>
        <taxon>Agaricineae</taxon>
        <taxon>Psathyrellaceae</taxon>
        <taxon>Coprinopsis</taxon>
    </lineage>
</organism>
<dbReference type="AlphaFoldDB" id="A8P305"/>
<dbReference type="EMBL" id="AACS02000004">
    <property type="protein sequence ID" value="EAU83373.2"/>
    <property type="molecule type" value="Genomic_DNA"/>
</dbReference>
<reference evidence="2 3" key="1">
    <citation type="journal article" date="2010" name="Proc. Natl. Acad. Sci. U.S.A.">
        <title>Insights into evolution of multicellular fungi from the assembled chromosomes of the mushroom Coprinopsis cinerea (Coprinus cinereus).</title>
        <authorList>
            <person name="Stajich J.E."/>
            <person name="Wilke S.K."/>
            <person name="Ahren D."/>
            <person name="Au C.H."/>
            <person name="Birren B.W."/>
            <person name="Borodovsky M."/>
            <person name="Burns C."/>
            <person name="Canback B."/>
            <person name="Casselton L.A."/>
            <person name="Cheng C.K."/>
            <person name="Deng J."/>
            <person name="Dietrich F.S."/>
            <person name="Fargo D.C."/>
            <person name="Farman M.L."/>
            <person name="Gathman A.C."/>
            <person name="Goldberg J."/>
            <person name="Guigo R."/>
            <person name="Hoegger P.J."/>
            <person name="Hooker J.B."/>
            <person name="Huggins A."/>
            <person name="James T.Y."/>
            <person name="Kamada T."/>
            <person name="Kilaru S."/>
            <person name="Kodira C."/>
            <person name="Kues U."/>
            <person name="Kupfer D."/>
            <person name="Kwan H.S."/>
            <person name="Lomsadze A."/>
            <person name="Li W."/>
            <person name="Lilly W.W."/>
            <person name="Ma L.J."/>
            <person name="Mackey A.J."/>
            <person name="Manning G."/>
            <person name="Martin F."/>
            <person name="Muraguchi H."/>
            <person name="Natvig D.O."/>
            <person name="Palmerini H."/>
            <person name="Ramesh M.A."/>
            <person name="Rehmeyer C.J."/>
            <person name="Roe B.A."/>
            <person name="Shenoy N."/>
            <person name="Stanke M."/>
            <person name="Ter-Hovhannisyan V."/>
            <person name="Tunlid A."/>
            <person name="Velagapudi R."/>
            <person name="Vision T.J."/>
            <person name="Zeng Q."/>
            <person name="Zolan M.E."/>
            <person name="Pukkila P.J."/>
        </authorList>
    </citation>
    <scope>NUCLEOTIDE SEQUENCE [LARGE SCALE GENOMIC DNA]</scope>
    <source>
        <strain evidence="3">Okayama-7 / 130 / ATCC MYA-4618 / FGSC 9003</strain>
    </source>
</reference>
<evidence type="ECO:0000313" key="3">
    <source>
        <dbReference type="Proteomes" id="UP000001861"/>
    </source>
</evidence>
<dbReference type="GeneID" id="6015025"/>
<dbReference type="InParanoid" id="A8P305"/>
<feature type="compositionally biased region" description="Basic and acidic residues" evidence="1">
    <location>
        <begin position="60"/>
        <end position="81"/>
    </location>
</feature>
<feature type="region of interest" description="Disordered" evidence="1">
    <location>
        <begin position="60"/>
        <end position="93"/>
    </location>
</feature>
<feature type="region of interest" description="Disordered" evidence="1">
    <location>
        <begin position="107"/>
        <end position="134"/>
    </location>
</feature>
<comment type="caution">
    <text evidence="2">The sequence shown here is derived from an EMBL/GenBank/DDBJ whole genome shotgun (WGS) entry which is preliminary data.</text>
</comment>
<protein>
    <submittedName>
        <fullName evidence="2">Uncharacterized protein</fullName>
    </submittedName>
</protein>
<evidence type="ECO:0000313" key="2">
    <source>
        <dbReference type="EMBL" id="EAU83373.2"/>
    </source>
</evidence>
<evidence type="ECO:0000256" key="1">
    <source>
        <dbReference type="SAM" id="MobiDB-lite"/>
    </source>
</evidence>
<accession>A8P305</accession>
<dbReference type="VEuPathDB" id="FungiDB:CC1G_09067"/>
<dbReference type="HOGENOM" id="CLU_990498_0_0_1"/>
<feature type="compositionally biased region" description="Low complexity" evidence="1">
    <location>
        <begin position="114"/>
        <end position="124"/>
    </location>
</feature>